<dbReference type="AlphaFoldDB" id="A0A6J6AY86"/>
<dbReference type="Pfam" id="PF01715">
    <property type="entry name" value="IPPT"/>
    <property type="match status" value="1"/>
</dbReference>
<dbReference type="InterPro" id="IPR018022">
    <property type="entry name" value="IPT"/>
</dbReference>
<evidence type="ECO:0000256" key="9">
    <source>
        <dbReference type="ARBA" id="ARBA00049563"/>
    </source>
</evidence>
<evidence type="ECO:0000313" key="10">
    <source>
        <dbReference type="EMBL" id="CAB4531890.1"/>
    </source>
</evidence>
<accession>A0A6J6AY86</accession>
<dbReference type="PANTHER" id="PTHR11088">
    <property type="entry name" value="TRNA DIMETHYLALLYLTRANSFERASE"/>
    <property type="match status" value="1"/>
</dbReference>
<comment type="catalytic activity">
    <reaction evidence="9">
        <text>adenosine(37) in tRNA + dimethylallyl diphosphate = N(6)-dimethylallyladenosine(37) in tRNA + diphosphate</text>
        <dbReference type="Rhea" id="RHEA:26482"/>
        <dbReference type="Rhea" id="RHEA-COMP:10162"/>
        <dbReference type="Rhea" id="RHEA-COMP:10375"/>
        <dbReference type="ChEBI" id="CHEBI:33019"/>
        <dbReference type="ChEBI" id="CHEBI:57623"/>
        <dbReference type="ChEBI" id="CHEBI:74411"/>
        <dbReference type="ChEBI" id="CHEBI:74415"/>
        <dbReference type="EC" id="2.5.1.75"/>
    </reaction>
</comment>
<evidence type="ECO:0000256" key="1">
    <source>
        <dbReference type="ARBA" id="ARBA00001946"/>
    </source>
</evidence>
<keyword evidence="8" id="KW-0460">Magnesium</keyword>
<evidence type="ECO:0000256" key="6">
    <source>
        <dbReference type="ARBA" id="ARBA00022741"/>
    </source>
</evidence>
<evidence type="ECO:0000256" key="2">
    <source>
        <dbReference type="ARBA" id="ARBA00005842"/>
    </source>
</evidence>
<proteinExistence type="inferred from homology"/>
<dbReference type="GO" id="GO:0005524">
    <property type="term" value="F:ATP binding"/>
    <property type="evidence" value="ECO:0007669"/>
    <property type="project" value="UniProtKB-KW"/>
</dbReference>
<dbReference type="PANTHER" id="PTHR11088:SF60">
    <property type="entry name" value="TRNA DIMETHYLALLYLTRANSFERASE"/>
    <property type="match status" value="1"/>
</dbReference>
<evidence type="ECO:0000256" key="7">
    <source>
        <dbReference type="ARBA" id="ARBA00022840"/>
    </source>
</evidence>
<dbReference type="GO" id="GO:0052381">
    <property type="term" value="F:tRNA dimethylallyltransferase activity"/>
    <property type="evidence" value="ECO:0007669"/>
    <property type="project" value="UniProtKB-EC"/>
</dbReference>
<dbReference type="GO" id="GO:0006400">
    <property type="term" value="P:tRNA modification"/>
    <property type="evidence" value="ECO:0007669"/>
    <property type="project" value="TreeGrafter"/>
</dbReference>
<dbReference type="EC" id="2.5.1.75" evidence="3"/>
<sequence length="300" mass="32841">MPKLIVVTGATATGKSDLAISLAQELGAEIVNADSMQLYRGMDIGTAKLSLAERAGIPHHLLDVVDVDTDVSVSWYQESARAIIDALLAANKSVVVVGGTGLYIKAILDDLNFPETDPAVRAAITTEAGKLGNEAMHKRLSTLDPAAALAIPQENIRRVIRALEVIEITGKPYTANLPREASSKYPHAKQFGLVMDRETLDIRIDARVNQMWQLGFVDEVETLINQGILDGKTARAAIGYAQIIKLKHGEMSEPEAKEDTARATRQYARRQETWFSRDMRIQWIKPGAPEERLSTALSSL</sequence>
<dbReference type="HAMAP" id="MF_00185">
    <property type="entry name" value="IPP_trans"/>
    <property type="match status" value="1"/>
</dbReference>
<evidence type="ECO:0000256" key="4">
    <source>
        <dbReference type="ARBA" id="ARBA00022679"/>
    </source>
</evidence>
<evidence type="ECO:0000256" key="8">
    <source>
        <dbReference type="ARBA" id="ARBA00022842"/>
    </source>
</evidence>
<dbReference type="EMBL" id="CAEZSC010000015">
    <property type="protein sequence ID" value="CAB4531890.1"/>
    <property type="molecule type" value="Genomic_DNA"/>
</dbReference>
<comment type="cofactor">
    <cofactor evidence="1">
        <name>Mg(2+)</name>
        <dbReference type="ChEBI" id="CHEBI:18420"/>
    </cofactor>
</comment>
<dbReference type="InterPro" id="IPR039657">
    <property type="entry name" value="Dimethylallyltransferase"/>
</dbReference>
<dbReference type="InterPro" id="IPR027417">
    <property type="entry name" value="P-loop_NTPase"/>
</dbReference>
<evidence type="ECO:0000256" key="3">
    <source>
        <dbReference type="ARBA" id="ARBA00012665"/>
    </source>
</evidence>
<dbReference type="FunFam" id="1.10.20.140:FF:000001">
    <property type="entry name" value="tRNA dimethylallyltransferase"/>
    <property type="match status" value="1"/>
</dbReference>
<reference evidence="10" key="1">
    <citation type="submission" date="2020-05" db="EMBL/GenBank/DDBJ databases">
        <authorList>
            <person name="Chiriac C."/>
            <person name="Salcher M."/>
            <person name="Ghai R."/>
            <person name="Kavagutti S V."/>
        </authorList>
    </citation>
    <scope>NUCLEOTIDE SEQUENCE</scope>
</reference>
<gene>
    <name evidence="10" type="ORF">UFOPK1380_00411</name>
</gene>
<keyword evidence="4" id="KW-0808">Transferase</keyword>
<name>A0A6J6AY86_9ZZZZ</name>
<dbReference type="Gene3D" id="1.10.20.140">
    <property type="match status" value="1"/>
</dbReference>
<evidence type="ECO:0000256" key="5">
    <source>
        <dbReference type="ARBA" id="ARBA00022694"/>
    </source>
</evidence>
<dbReference type="Gene3D" id="3.40.50.300">
    <property type="entry name" value="P-loop containing nucleotide triphosphate hydrolases"/>
    <property type="match status" value="1"/>
</dbReference>
<keyword evidence="7" id="KW-0067">ATP-binding</keyword>
<organism evidence="10">
    <name type="scientific">freshwater metagenome</name>
    <dbReference type="NCBI Taxonomy" id="449393"/>
    <lineage>
        <taxon>unclassified sequences</taxon>
        <taxon>metagenomes</taxon>
        <taxon>ecological metagenomes</taxon>
    </lineage>
</organism>
<comment type="similarity">
    <text evidence="2">Belongs to the IPP transferase family.</text>
</comment>
<keyword evidence="6" id="KW-0547">Nucleotide-binding</keyword>
<protein>
    <recommendedName>
        <fullName evidence="3">tRNA dimethylallyltransferase</fullName>
        <ecNumber evidence="3">2.5.1.75</ecNumber>
    </recommendedName>
</protein>
<dbReference type="NCBIfam" id="TIGR00174">
    <property type="entry name" value="miaA"/>
    <property type="match status" value="1"/>
</dbReference>
<dbReference type="SUPFAM" id="SSF52540">
    <property type="entry name" value="P-loop containing nucleoside triphosphate hydrolases"/>
    <property type="match status" value="1"/>
</dbReference>
<keyword evidence="5" id="KW-0819">tRNA processing</keyword>